<evidence type="ECO:0000313" key="5">
    <source>
        <dbReference type="Proteomes" id="UP000297258"/>
    </source>
</evidence>
<dbReference type="PANTHER" id="PTHR48081:SF13">
    <property type="entry name" value="ALPHA_BETA HYDROLASE"/>
    <property type="match status" value="1"/>
</dbReference>
<reference evidence="4 5" key="1">
    <citation type="submission" date="2019-03" db="EMBL/GenBank/DDBJ databases">
        <title>Draft genome of Massilia hortus sp. nov., a novel bacterial species of the Oxalobacteraceae family.</title>
        <authorList>
            <person name="Peta V."/>
            <person name="Raths R."/>
            <person name="Bucking H."/>
        </authorList>
    </citation>
    <scope>NUCLEOTIDE SEQUENCE [LARGE SCALE GENOMIC DNA]</scope>
    <source>
        <strain evidence="4 5">ONC3</strain>
    </source>
</reference>
<name>A0A4Y9T2P7_9BURK</name>
<dbReference type="Pfam" id="PF20434">
    <property type="entry name" value="BD-FAE"/>
    <property type="match status" value="1"/>
</dbReference>
<evidence type="ECO:0000313" key="4">
    <source>
        <dbReference type="EMBL" id="TFW31881.1"/>
    </source>
</evidence>
<evidence type="ECO:0000256" key="1">
    <source>
        <dbReference type="ARBA" id="ARBA00022801"/>
    </source>
</evidence>
<dbReference type="Proteomes" id="UP000297258">
    <property type="component" value="Unassembled WGS sequence"/>
</dbReference>
<evidence type="ECO:0000259" key="3">
    <source>
        <dbReference type="Pfam" id="PF20434"/>
    </source>
</evidence>
<dbReference type="EMBL" id="SPUM01000078">
    <property type="protein sequence ID" value="TFW31881.1"/>
    <property type="molecule type" value="Genomic_DNA"/>
</dbReference>
<feature type="signal peptide" evidence="2">
    <location>
        <begin position="1"/>
        <end position="23"/>
    </location>
</feature>
<dbReference type="InterPro" id="IPR049492">
    <property type="entry name" value="BD-FAE-like_dom"/>
</dbReference>
<accession>A0A4Y9T2P7</accession>
<keyword evidence="5" id="KW-1185">Reference proteome</keyword>
<dbReference type="AlphaFoldDB" id="A0A4Y9T2P7"/>
<dbReference type="Gene3D" id="3.40.50.1820">
    <property type="entry name" value="alpha/beta hydrolase"/>
    <property type="match status" value="1"/>
</dbReference>
<dbReference type="SUPFAM" id="SSF53474">
    <property type="entry name" value="alpha/beta-Hydrolases"/>
    <property type="match status" value="1"/>
</dbReference>
<feature type="chain" id="PRO_5021505856" evidence="2">
    <location>
        <begin position="24"/>
        <end position="334"/>
    </location>
</feature>
<comment type="caution">
    <text evidence="4">The sequence shown here is derived from an EMBL/GenBank/DDBJ whole genome shotgun (WGS) entry which is preliminary data.</text>
</comment>
<protein>
    <submittedName>
        <fullName evidence="4">Alpha/beta hydrolase</fullName>
    </submittedName>
</protein>
<dbReference type="PANTHER" id="PTHR48081">
    <property type="entry name" value="AB HYDROLASE SUPERFAMILY PROTEIN C4A8.06C"/>
    <property type="match status" value="1"/>
</dbReference>
<dbReference type="InterPro" id="IPR029058">
    <property type="entry name" value="AB_hydrolase_fold"/>
</dbReference>
<dbReference type="OrthoDB" id="9771666at2"/>
<dbReference type="GO" id="GO:0016787">
    <property type="term" value="F:hydrolase activity"/>
    <property type="evidence" value="ECO:0007669"/>
    <property type="project" value="UniProtKB-KW"/>
</dbReference>
<evidence type="ECO:0000256" key="2">
    <source>
        <dbReference type="SAM" id="SignalP"/>
    </source>
</evidence>
<gene>
    <name evidence="4" type="ORF">E4O92_12210</name>
</gene>
<feature type="domain" description="BD-FAE-like" evidence="3">
    <location>
        <begin position="82"/>
        <end position="274"/>
    </location>
</feature>
<proteinExistence type="predicted"/>
<keyword evidence="2" id="KW-0732">Signal</keyword>
<organism evidence="4 5">
    <name type="scientific">Massilia horti</name>
    <dbReference type="NCBI Taxonomy" id="2562153"/>
    <lineage>
        <taxon>Bacteria</taxon>
        <taxon>Pseudomonadati</taxon>
        <taxon>Pseudomonadota</taxon>
        <taxon>Betaproteobacteria</taxon>
        <taxon>Burkholderiales</taxon>
        <taxon>Oxalobacteraceae</taxon>
        <taxon>Telluria group</taxon>
        <taxon>Massilia</taxon>
    </lineage>
</organism>
<sequence>MTAQVSRAFLIAALFTTAFSAHAAPCVEPPPDPTNTYDAQHTYDKLVRNYPFIRIASVDLPDGVTKVADQTYVQYGTRCLKLDMYLPATAQAGKAVPVVVFVHGGGWRSGFRSEFVPMAVRLAQRGYAAVTISYRLSGEATYPAAIHDTRAAVRWVREHANQYHLDPQRIVLAGGSAGGQIASLAGVTGHLNQFDPGAANSAVPSSVQAIVNIDGLSDFTSPAARVNEDDPKKNPSAAGMWFGGRYAEKSALWKEASPIQYVRPGMPPILFIDSAQPRFAVGRDDMVARMTDVGAVGRIVLLPDSPHSFWLFDPWVQPTVDATVAFLNEQFQSR</sequence>
<keyword evidence="1 4" id="KW-0378">Hydrolase</keyword>
<dbReference type="InterPro" id="IPR050300">
    <property type="entry name" value="GDXG_lipolytic_enzyme"/>
</dbReference>
<dbReference type="RefSeq" id="WP_135190044.1">
    <property type="nucleotide sequence ID" value="NZ_SPUM01000078.1"/>
</dbReference>